<evidence type="ECO:0000313" key="3">
    <source>
        <dbReference type="Proteomes" id="UP000268469"/>
    </source>
</evidence>
<organism evidence="2 3">
    <name type="scientific">candidate division WOR-3 bacterium</name>
    <dbReference type="NCBI Taxonomy" id="2052148"/>
    <lineage>
        <taxon>Bacteria</taxon>
        <taxon>Bacteria division WOR-3</taxon>
    </lineage>
</organism>
<feature type="domain" description="Sialidase" evidence="1">
    <location>
        <begin position="78"/>
        <end position="274"/>
    </location>
</feature>
<gene>
    <name evidence="2" type="ORF">DRP53_09650</name>
</gene>
<evidence type="ECO:0000313" key="2">
    <source>
        <dbReference type="EMBL" id="RKX68936.1"/>
    </source>
</evidence>
<dbReference type="InterPro" id="IPR011040">
    <property type="entry name" value="Sialidase"/>
</dbReference>
<dbReference type="InterPro" id="IPR026444">
    <property type="entry name" value="Secre_tail"/>
</dbReference>
<accession>A0A660SFI4</accession>
<dbReference type="InterPro" id="IPR036278">
    <property type="entry name" value="Sialidase_sf"/>
</dbReference>
<dbReference type="PANTHER" id="PTHR38792">
    <property type="entry name" value="BNR/ASP-BOX REPEAT DOMAIN PROTEIN (AFU_ORTHOLOGUE AFUA_7G06430)-RELATED"/>
    <property type="match status" value="1"/>
</dbReference>
<dbReference type="SUPFAM" id="SSF50939">
    <property type="entry name" value="Sialidases"/>
    <property type="match status" value="2"/>
</dbReference>
<reference evidence="2 3" key="1">
    <citation type="submission" date="2018-06" db="EMBL/GenBank/DDBJ databases">
        <title>Extensive metabolic versatility and redundancy in microbially diverse, dynamic hydrothermal sediments.</title>
        <authorList>
            <person name="Dombrowski N."/>
            <person name="Teske A."/>
            <person name="Baker B.J."/>
        </authorList>
    </citation>
    <scope>NUCLEOTIDE SEQUENCE [LARGE SCALE GENOMIC DNA]</scope>
    <source>
        <strain evidence="2">B36_G15</strain>
    </source>
</reference>
<proteinExistence type="predicted"/>
<dbReference type="Gene3D" id="2.60.40.4070">
    <property type="match status" value="1"/>
</dbReference>
<evidence type="ECO:0000259" key="1">
    <source>
        <dbReference type="Pfam" id="PF13088"/>
    </source>
</evidence>
<dbReference type="EMBL" id="QNBE01000118">
    <property type="protein sequence ID" value="RKX68936.1"/>
    <property type="molecule type" value="Genomic_DNA"/>
</dbReference>
<dbReference type="Proteomes" id="UP000268469">
    <property type="component" value="Unassembled WGS sequence"/>
</dbReference>
<dbReference type="NCBIfam" id="TIGR04183">
    <property type="entry name" value="Por_Secre_tail"/>
    <property type="match status" value="1"/>
</dbReference>
<dbReference type="Gene3D" id="2.120.10.10">
    <property type="match status" value="2"/>
</dbReference>
<name>A0A660SFI4_UNCW3</name>
<dbReference type="PANTHER" id="PTHR38792:SF3">
    <property type="entry name" value="BNR_ASP-BOX REPEAT DOMAIN PROTEIN (AFU_ORTHOLOGUE AFUA_7G06430)-RELATED"/>
    <property type="match status" value="1"/>
</dbReference>
<dbReference type="AlphaFoldDB" id="A0A660SFI4"/>
<sequence length="518" mass="58125">MERYRWLKGSIGESMGRKFCVFVAAFVLNINIASAWFGEDVRVSDTTGGFFGCIEPWIVKGPDNVLSVVWSSDYTSAFDCHIYFSKSTDMGKTWTPGIRVDDATPPDACLYPSLAVDSSGNLYCIWYKLGSPDEIRFSKSTDGGATWTPSVVVDEASAQNCGGGEITVSGDELLVVWADSRTGWRCYFSKSTDGGNTWTSGIKITPDELSTAPRIEVFGDTIYAAYMVYYSPKDIYLSRSTDNGSSWEVMGRINDVSSGEQRYHDIALAPDGDICCAWYDWRSGECEIRFSKSTDGGVSWIPSVVASDTSWSQNPILGEIRMNLVCVDENRIYALWQDSRTGSWDIFFTMSEDGGVTWSEDIMVNDSAYVDSPQMVPSLCLEENGNPCVVWSDYRGPTNSHIYFDKGEIVGVEEVVFHPPFESPLLLEIFPNPFHDRVNIRWRIEDGRWKPEDISLRIYDATGRLVKEFIPPTAYSSVPTVISWDGRDDSGRKVRCGVYFVRLETGDRKFTRKALLLR</sequence>
<dbReference type="Pfam" id="PF13088">
    <property type="entry name" value="BNR_2"/>
    <property type="match status" value="1"/>
</dbReference>
<comment type="caution">
    <text evidence="2">The sequence shown here is derived from an EMBL/GenBank/DDBJ whole genome shotgun (WGS) entry which is preliminary data.</text>
</comment>
<protein>
    <recommendedName>
        <fullName evidence="1">Sialidase domain-containing protein</fullName>
    </recommendedName>
</protein>
<dbReference type="CDD" id="cd15482">
    <property type="entry name" value="Sialidase_non-viral"/>
    <property type="match status" value="1"/>
</dbReference>